<dbReference type="Proteomes" id="UP001189624">
    <property type="component" value="Chromosome 2"/>
</dbReference>
<reference evidence="1" key="1">
    <citation type="submission" date="2023-10" db="EMBL/GenBank/DDBJ databases">
        <authorList>
            <person name="Domelevo Entfellner J.-B."/>
        </authorList>
    </citation>
    <scope>NUCLEOTIDE SEQUENCE</scope>
</reference>
<evidence type="ECO:0000313" key="1">
    <source>
        <dbReference type="EMBL" id="CAJ1928917.1"/>
    </source>
</evidence>
<dbReference type="EMBL" id="OY731399">
    <property type="protein sequence ID" value="CAJ1928917.1"/>
    <property type="molecule type" value="Genomic_DNA"/>
</dbReference>
<gene>
    <name evidence="1" type="ORF">AYBTSS11_LOCUS4341</name>
</gene>
<protein>
    <submittedName>
        <fullName evidence="1">Uncharacterized protein</fullName>
    </submittedName>
</protein>
<sequence length="63" mass="7341">MEALTTLKNEKRVKQTKIYGMIVFVGLPLPPTKIKREKSMTVQNCGRMVHVTKLCPEMYWKSE</sequence>
<organism evidence="1 2">
    <name type="scientific">Sphenostylis stenocarpa</name>
    <dbReference type="NCBI Taxonomy" id="92480"/>
    <lineage>
        <taxon>Eukaryota</taxon>
        <taxon>Viridiplantae</taxon>
        <taxon>Streptophyta</taxon>
        <taxon>Embryophyta</taxon>
        <taxon>Tracheophyta</taxon>
        <taxon>Spermatophyta</taxon>
        <taxon>Magnoliopsida</taxon>
        <taxon>eudicotyledons</taxon>
        <taxon>Gunneridae</taxon>
        <taxon>Pentapetalae</taxon>
        <taxon>rosids</taxon>
        <taxon>fabids</taxon>
        <taxon>Fabales</taxon>
        <taxon>Fabaceae</taxon>
        <taxon>Papilionoideae</taxon>
        <taxon>50 kb inversion clade</taxon>
        <taxon>NPAAA clade</taxon>
        <taxon>indigoferoid/millettioid clade</taxon>
        <taxon>Phaseoleae</taxon>
        <taxon>Sphenostylis</taxon>
    </lineage>
</organism>
<proteinExistence type="predicted"/>
<dbReference type="Gramene" id="rna-AYBTSS11_LOCUS4341">
    <property type="protein sequence ID" value="CAJ1928917.1"/>
    <property type="gene ID" value="gene-AYBTSS11_LOCUS4341"/>
</dbReference>
<name>A0AA86V8G7_9FABA</name>
<evidence type="ECO:0000313" key="2">
    <source>
        <dbReference type="Proteomes" id="UP001189624"/>
    </source>
</evidence>
<accession>A0AA86V8G7</accession>
<dbReference type="AlphaFoldDB" id="A0AA86V8G7"/>
<keyword evidence="2" id="KW-1185">Reference proteome</keyword>